<organism evidence="1 2">
    <name type="scientific">Mycetohabitans rhizoxinica</name>
    <dbReference type="NCBI Taxonomy" id="412963"/>
    <lineage>
        <taxon>Bacteria</taxon>
        <taxon>Pseudomonadati</taxon>
        <taxon>Pseudomonadota</taxon>
        <taxon>Betaproteobacteria</taxon>
        <taxon>Burkholderiales</taxon>
        <taxon>Burkholderiaceae</taxon>
        <taxon>Mycetohabitans</taxon>
    </lineage>
</organism>
<accession>A0ABZ2Q0L7</accession>
<geneLocation type="plasmid" evidence="1 2">
    <name>unnamed</name>
</geneLocation>
<dbReference type="EMBL" id="CP062177">
    <property type="protein sequence ID" value="WXK40713.1"/>
    <property type="molecule type" value="Genomic_DNA"/>
</dbReference>
<reference evidence="1 2" key="1">
    <citation type="submission" date="2020-09" db="EMBL/GenBank/DDBJ databases">
        <title>Genome sequences of Mycetohabitans spp.</title>
        <authorList>
            <person name="Carter M.E."/>
            <person name="Carpenter S.C.D."/>
            <person name="Bogdanove A.J."/>
        </authorList>
    </citation>
    <scope>NUCLEOTIDE SEQUENCE [LARGE SCALE GENOMIC DNA]</scope>
    <source>
        <strain evidence="1 2">B12</strain>
        <plasmid evidence="1 2">unnamed</plasmid>
    </source>
</reference>
<proteinExistence type="predicted"/>
<dbReference type="Proteomes" id="UP001493153">
    <property type="component" value="Plasmid unnamed"/>
</dbReference>
<sequence>MTCIVLCRTSIGLTYPSSVPRRIVLYRLELIHIAMHRIGGVCLFSPGERCVELLSLHAAFNDAACLAVAACRSQALGKMVHRGRG</sequence>
<name>A0ABZ2Q0L7_9BURK</name>
<keyword evidence="1" id="KW-0614">Plasmid</keyword>
<keyword evidence="2" id="KW-1185">Reference proteome</keyword>
<gene>
    <name evidence="1" type="ORF">IHE29_16230</name>
</gene>
<evidence type="ECO:0000313" key="2">
    <source>
        <dbReference type="Proteomes" id="UP001493153"/>
    </source>
</evidence>
<protein>
    <submittedName>
        <fullName evidence="1">Uncharacterized protein</fullName>
    </submittedName>
</protein>
<evidence type="ECO:0000313" key="1">
    <source>
        <dbReference type="EMBL" id="WXK40713.1"/>
    </source>
</evidence>